<feature type="compositionally biased region" description="Low complexity" evidence="1">
    <location>
        <begin position="597"/>
        <end position="612"/>
    </location>
</feature>
<feature type="compositionally biased region" description="Polar residues" evidence="1">
    <location>
        <begin position="125"/>
        <end position="148"/>
    </location>
</feature>
<feature type="region of interest" description="Disordered" evidence="1">
    <location>
        <begin position="672"/>
        <end position="699"/>
    </location>
</feature>
<gene>
    <name evidence="3" type="ORF">SEMRO_625_G177510.1</name>
</gene>
<feature type="compositionally biased region" description="Low complexity" evidence="1">
    <location>
        <begin position="714"/>
        <end position="736"/>
    </location>
</feature>
<evidence type="ECO:0000313" key="3">
    <source>
        <dbReference type="EMBL" id="CAB9513988.1"/>
    </source>
</evidence>
<feature type="region of interest" description="Disordered" evidence="1">
    <location>
        <begin position="394"/>
        <end position="415"/>
    </location>
</feature>
<feature type="region of interest" description="Disordered" evidence="1">
    <location>
        <begin position="714"/>
        <end position="747"/>
    </location>
</feature>
<dbReference type="InterPro" id="IPR011993">
    <property type="entry name" value="PH-like_dom_sf"/>
</dbReference>
<feature type="compositionally biased region" description="Low complexity" evidence="1">
    <location>
        <begin position="263"/>
        <end position="284"/>
    </location>
</feature>
<reference evidence="3" key="1">
    <citation type="submission" date="2020-06" db="EMBL/GenBank/DDBJ databases">
        <authorList>
            <consortium name="Plant Systems Biology data submission"/>
        </authorList>
    </citation>
    <scope>NUCLEOTIDE SEQUENCE</scope>
    <source>
        <strain evidence="3">D6</strain>
    </source>
</reference>
<dbReference type="SUPFAM" id="SSF50729">
    <property type="entry name" value="PH domain-like"/>
    <property type="match status" value="1"/>
</dbReference>
<protein>
    <recommendedName>
        <fullName evidence="2">PH domain-containing protein</fullName>
    </recommendedName>
</protein>
<evidence type="ECO:0000259" key="2">
    <source>
        <dbReference type="PROSITE" id="PS50003"/>
    </source>
</evidence>
<dbReference type="CDD" id="cd00821">
    <property type="entry name" value="PH"/>
    <property type="match status" value="1"/>
</dbReference>
<feature type="domain" description="PH" evidence="2">
    <location>
        <begin position="347"/>
        <end position="483"/>
    </location>
</feature>
<feature type="compositionally biased region" description="Basic and acidic residues" evidence="1">
    <location>
        <begin position="316"/>
        <end position="325"/>
    </location>
</feature>
<dbReference type="InterPro" id="IPR001849">
    <property type="entry name" value="PH_domain"/>
</dbReference>
<feature type="compositionally biased region" description="Acidic residues" evidence="1">
    <location>
        <begin position="245"/>
        <end position="262"/>
    </location>
</feature>
<feature type="region of interest" description="Disordered" evidence="1">
    <location>
        <begin position="65"/>
        <end position="84"/>
    </location>
</feature>
<feature type="compositionally biased region" description="Polar residues" evidence="1">
    <location>
        <begin position="285"/>
        <end position="315"/>
    </location>
</feature>
<feature type="region of interest" description="Disordered" evidence="1">
    <location>
        <begin position="125"/>
        <end position="155"/>
    </location>
</feature>
<proteinExistence type="predicted"/>
<dbReference type="Pfam" id="PF00169">
    <property type="entry name" value="PH"/>
    <property type="match status" value="1"/>
</dbReference>
<keyword evidence="4" id="KW-1185">Reference proteome</keyword>
<dbReference type="OrthoDB" id="47721at2759"/>
<name>A0A9N8HKM9_9STRA</name>
<dbReference type="AlphaFoldDB" id="A0A9N8HKM9"/>
<accession>A0A9N8HKM9</accession>
<feature type="region of interest" description="Disordered" evidence="1">
    <location>
        <begin position="225"/>
        <end position="325"/>
    </location>
</feature>
<evidence type="ECO:0000313" key="4">
    <source>
        <dbReference type="Proteomes" id="UP001153069"/>
    </source>
</evidence>
<organism evidence="3 4">
    <name type="scientific">Seminavis robusta</name>
    <dbReference type="NCBI Taxonomy" id="568900"/>
    <lineage>
        <taxon>Eukaryota</taxon>
        <taxon>Sar</taxon>
        <taxon>Stramenopiles</taxon>
        <taxon>Ochrophyta</taxon>
        <taxon>Bacillariophyta</taxon>
        <taxon>Bacillariophyceae</taxon>
        <taxon>Bacillariophycidae</taxon>
        <taxon>Naviculales</taxon>
        <taxon>Naviculaceae</taxon>
        <taxon>Seminavis</taxon>
    </lineage>
</organism>
<comment type="caution">
    <text evidence="3">The sequence shown here is derived from an EMBL/GenBank/DDBJ whole genome shotgun (WGS) entry which is preliminary data.</text>
</comment>
<feature type="compositionally biased region" description="Basic and acidic residues" evidence="1">
    <location>
        <begin position="539"/>
        <end position="549"/>
    </location>
</feature>
<feature type="region of interest" description="Disordered" evidence="1">
    <location>
        <begin position="526"/>
        <end position="550"/>
    </location>
</feature>
<dbReference type="PROSITE" id="PS50003">
    <property type="entry name" value="PH_DOMAIN"/>
    <property type="match status" value="1"/>
</dbReference>
<dbReference type="Proteomes" id="UP001153069">
    <property type="component" value="Unassembled WGS sequence"/>
</dbReference>
<dbReference type="Gene3D" id="2.30.29.30">
    <property type="entry name" value="Pleckstrin-homology domain (PH domain)/Phosphotyrosine-binding domain (PTB)"/>
    <property type="match status" value="1"/>
</dbReference>
<evidence type="ECO:0000256" key="1">
    <source>
        <dbReference type="SAM" id="MobiDB-lite"/>
    </source>
</evidence>
<dbReference type="EMBL" id="CAICTM010000624">
    <property type="protein sequence ID" value="CAB9513988.1"/>
    <property type="molecule type" value="Genomic_DNA"/>
</dbReference>
<feature type="compositionally biased region" description="Polar residues" evidence="1">
    <location>
        <begin position="526"/>
        <end position="538"/>
    </location>
</feature>
<dbReference type="SMART" id="SM00233">
    <property type="entry name" value="PH"/>
    <property type="match status" value="1"/>
</dbReference>
<sequence>MADGSKGGESHRIYWQQWPSSKSLATTTLSRRDLITSSAAIRISSNGARAKDVTKLLCETLNLKTPEAESDDNDNNQKNDASTTPSWDVVQEAWEQDCLVLVGTLYYLPLQYVRFEHERLDNANKSQFGNSDEVSVRSVATDNNNNTNSRDKRRPAVAAFTRSDPPFHVIKTLSPSDNPTEQRNRMMDQLKRVLEDSAAAFASTNGARRATSVSPKLQWYFVPGTNHPSSPIPSYIDLDGYSTSLEDDEEEDDDESDLDDSSSDANNSSNHSQQQQHSKQDALSTVMSNKSNLPEPETSSDTLPIESPTTTTAQDASEKTMSEKDRIFKKERQRYFELTMCQSSLQHDCVSGYLLKQSIADPHVWKRVHCVLTDEHLWYISRIHTRLDNTTTCTSLSGSNNEEEEEKKQQSPQPEFYSYAKHKRIGLTRALLVQPSKEKPKSPLARTPFCFEIVDATGVPHRFRASSLDNYKRWVASLSARIVQSYENSLLEHAELIVGDETTARSKRMMNVAVEPLWEQQQQYTMLSTTTSARQSQQHPHDNPRHLPMDDPTLQILRFGIEITEYREQCRHISAILPAKYPVLAMTENATPELKRNSSGGSSISNSSNKNGAFRLDSKTQALIKGAWDEAVRLGSYATKLAVALQSGGTSKMPRCLETICQHLEYVITGNLRGGPKSSSSSSSSKQGKPDNTRQYPPPIDLFDQLLAELQSVASAKSQASQQQQQQSVRPRQAQSNGANHGFRHFMNGECHHTDAAATIKK</sequence>
<feature type="region of interest" description="Disordered" evidence="1">
    <location>
        <begin position="592"/>
        <end position="612"/>
    </location>
</feature>